<protein>
    <submittedName>
        <fullName evidence="2">Uncharacterized protein</fullName>
    </submittedName>
</protein>
<dbReference type="RefSeq" id="WP_345726572.1">
    <property type="nucleotide sequence ID" value="NZ_BAAAYN010000004.1"/>
</dbReference>
<evidence type="ECO:0000313" key="2">
    <source>
        <dbReference type="EMBL" id="GAA3383196.1"/>
    </source>
</evidence>
<evidence type="ECO:0000313" key="3">
    <source>
        <dbReference type="Proteomes" id="UP001501676"/>
    </source>
</evidence>
<proteinExistence type="predicted"/>
<gene>
    <name evidence="2" type="ORF">GCM10020369_08150</name>
</gene>
<evidence type="ECO:0000256" key="1">
    <source>
        <dbReference type="SAM" id="MobiDB-lite"/>
    </source>
</evidence>
<reference evidence="3" key="1">
    <citation type="journal article" date="2019" name="Int. J. Syst. Evol. Microbiol.">
        <title>The Global Catalogue of Microorganisms (GCM) 10K type strain sequencing project: providing services to taxonomists for standard genome sequencing and annotation.</title>
        <authorList>
            <consortium name="The Broad Institute Genomics Platform"/>
            <consortium name="The Broad Institute Genome Sequencing Center for Infectious Disease"/>
            <person name="Wu L."/>
            <person name="Ma J."/>
        </authorList>
    </citation>
    <scope>NUCLEOTIDE SEQUENCE [LARGE SCALE GENOMIC DNA]</scope>
    <source>
        <strain evidence="3">JCM 9458</strain>
    </source>
</reference>
<sequence length="104" mass="11291">MTGHPVPARVLLYWLPLGAGGRSIRWNGRVFESLVARHERRTACALYHSALEVHFGGERAVIEMAAVWAIRTADRGVVRKVRSDRAGSADPPSSATRSGAGRAE</sequence>
<name>A0ABP6SST5_9ACTN</name>
<feature type="region of interest" description="Disordered" evidence="1">
    <location>
        <begin position="80"/>
        <end position="104"/>
    </location>
</feature>
<comment type="caution">
    <text evidence="2">The sequence shown here is derived from an EMBL/GenBank/DDBJ whole genome shotgun (WGS) entry which is preliminary data.</text>
</comment>
<keyword evidence="3" id="KW-1185">Reference proteome</keyword>
<dbReference type="Proteomes" id="UP001501676">
    <property type="component" value="Unassembled WGS sequence"/>
</dbReference>
<organism evidence="2 3">
    <name type="scientific">Cryptosporangium minutisporangium</name>
    <dbReference type="NCBI Taxonomy" id="113569"/>
    <lineage>
        <taxon>Bacteria</taxon>
        <taxon>Bacillati</taxon>
        <taxon>Actinomycetota</taxon>
        <taxon>Actinomycetes</taxon>
        <taxon>Cryptosporangiales</taxon>
        <taxon>Cryptosporangiaceae</taxon>
        <taxon>Cryptosporangium</taxon>
    </lineage>
</organism>
<dbReference type="EMBL" id="BAAAYN010000004">
    <property type="protein sequence ID" value="GAA3383196.1"/>
    <property type="molecule type" value="Genomic_DNA"/>
</dbReference>
<accession>A0ABP6SST5</accession>